<dbReference type="AlphaFoldDB" id="A0A418Y4R9"/>
<dbReference type="NCBIfam" id="TIGR01722">
    <property type="entry name" value="MMSDH"/>
    <property type="match status" value="1"/>
</dbReference>
<dbReference type="EC" id="1.2.1.27" evidence="2"/>
<dbReference type="Pfam" id="PF00171">
    <property type="entry name" value="Aldedh"/>
    <property type="match status" value="1"/>
</dbReference>
<comment type="similarity">
    <text evidence="1">Belongs to the aldehyde dehydrogenase family.</text>
</comment>
<evidence type="ECO:0000256" key="2">
    <source>
        <dbReference type="ARBA" id="ARBA00013048"/>
    </source>
</evidence>
<sequence length="503" mass="53165">MTAPNPAIPTVPLLINGEWVESTSKVWRNVINPATQEVLARVPFATKEEVAQAVSAAQRAFKTWRKTPIGARARIFLKLQQLIRENMADLAATLTAEQGKTLVDAEGDVFRGLEVVEHAANIGTLQMGEFAQNVAGGVDTYSVLQPLGVCAGITPFNFPAMIPLWMFPMAIACGNTFVLKPSEQDPLVTEKLVRLALQAGVPAGVLNVVHGGEDVVNALCDHPDIKAISFVGSTRVGTHVYQRATLSGKRAQCMMGAKNHAVVLPDANKEQALNQLLGAGFGAAGQRCMAASVAVLVGEAQAWLPELVQKARQLSVGAGKDNPDLGPLVSCAARERVLAMVEQGVEEGATLALDGRSIEVDGYPDGNFVGPTILSDVKPGMAVYDEEIFGPVLVVVNAATLDEAIALVNANPNGNGTALFTQSGAAARKFQEDIDVGQVGINVPIPVPVPLFSFTGSRGSKLGDLGPFGKQVVLFYTQTQTITQRWFADAASVGQVNTTINLK</sequence>
<dbReference type="Gene3D" id="3.40.309.10">
    <property type="entry name" value="Aldehyde Dehydrogenase, Chain A, domain 2"/>
    <property type="match status" value="1"/>
</dbReference>
<dbReference type="InterPro" id="IPR016160">
    <property type="entry name" value="Ald_DH_CS_CYS"/>
</dbReference>
<dbReference type="PANTHER" id="PTHR43866">
    <property type="entry name" value="MALONATE-SEMIALDEHYDE DEHYDROGENASE"/>
    <property type="match status" value="1"/>
</dbReference>
<dbReference type="GO" id="GO:0004491">
    <property type="term" value="F:methylmalonate-semialdehyde dehydrogenase (acylating, NAD) activity"/>
    <property type="evidence" value="ECO:0007669"/>
    <property type="project" value="UniProtKB-EC"/>
</dbReference>
<dbReference type="GO" id="GO:0006210">
    <property type="term" value="P:thymine catabolic process"/>
    <property type="evidence" value="ECO:0007669"/>
    <property type="project" value="TreeGrafter"/>
</dbReference>
<dbReference type="InterPro" id="IPR016162">
    <property type="entry name" value="Ald_DH_N"/>
</dbReference>
<dbReference type="InterPro" id="IPR016161">
    <property type="entry name" value="Ald_DH/histidinol_DH"/>
</dbReference>
<dbReference type="Proteomes" id="UP000284006">
    <property type="component" value="Unassembled WGS sequence"/>
</dbReference>
<keyword evidence="7" id="KW-1185">Reference proteome</keyword>
<dbReference type="SUPFAM" id="SSF53720">
    <property type="entry name" value="ALDH-like"/>
    <property type="match status" value="1"/>
</dbReference>
<accession>A0A418Y4R9</accession>
<dbReference type="InterPro" id="IPR016163">
    <property type="entry name" value="Ald_DH_C"/>
</dbReference>
<reference evidence="6 7" key="1">
    <citation type="submission" date="2018-09" db="EMBL/GenBank/DDBJ databases">
        <authorList>
            <person name="Zhu H."/>
        </authorList>
    </citation>
    <scope>NUCLEOTIDE SEQUENCE [LARGE SCALE GENOMIC DNA]</scope>
    <source>
        <strain evidence="6 7">K1S02-61</strain>
    </source>
</reference>
<dbReference type="InterPro" id="IPR010061">
    <property type="entry name" value="MeMal-semiAld_DH"/>
</dbReference>
<dbReference type="Gene3D" id="3.40.605.10">
    <property type="entry name" value="Aldehyde Dehydrogenase, Chain A, domain 1"/>
    <property type="match status" value="1"/>
</dbReference>
<dbReference type="EMBL" id="QYUP01000074">
    <property type="protein sequence ID" value="RJG20998.1"/>
    <property type="molecule type" value="Genomic_DNA"/>
</dbReference>
<dbReference type="FunFam" id="3.40.605.10:FF:000003">
    <property type="entry name" value="Methylmalonate-semialdehyde dehydrogenase [acylating]"/>
    <property type="match status" value="1"/>
</dbReference>
<dbReference type="GO" id="GO:0006574">
    <property type="term" value="P:L-valine catabolic process"/>
    <property type="evidence" value="ECO:0007669"/>
    <property type="project" value="TreeGrafter"/>
</dbReference>
<dbReference type="PANTHER" id="PTHR43866:SF3">
    <property type="entry name" value="METHYLMALONATE-SEMIALDEHYDE DEHYDROGENASE [ACYLATING], MITOCHONDRIAL"/>
    <property type="match status" value="1"/>
</dbReference>
<gene>
    <name evidence="6" type="ORF">D3872_07570</name>
</gene>
<dbReference type="CDD" id="cd07085">
    <property type="entry name" value="ALDH_F6_MMSDH"/>
    <property type="match status" value="1"/>
</dbReference>
<keyword evidence="4" id="KW-0520">NAD</keyword>
<organism evidence="6 7">
    <name type="scientific">Massilia cavernae</name>
    <dbReference type="NCBI Taxonomy" id="2320864"/>
    <lineage>
        <taxon>Bacteria</taxon>
        <taxon>Pseudomonadati</taxon>
        <taxon>Pseudomonadota</taxon>
        <taxon>Betaproteobacteria</taxon>
        <taxon>Burkholderiales</taxon>
        <taxon>Oxalobacteraceae</taxon>
        <taxon>Telluria group</taxon>
        <taxon>Massilia</taxon>
    </lineage>
</organism>
<evidence type="ECO:0000313" key="6">
    <source>
        <dbReference type="EMBL" id="RJG20998.1"/>
    </source>
</evidence>
<keyword evidence="3" id="KW-0560">Oxidoreductase</keyword>
<proteinExistence type="inferred from homology"/>
<dbReference type="OrthoDB" id="6187633at2"/>
<evidence type="ECO:0000256" key="1">
    <source>
        <dbReference type="ARBA" id="ARBA00009986"/>
    </source>
</evidence>
<feature type="domain" description="Aldehyde dehydrogenase" evidence="5">
    <location>
        <begin position="19"/>
        <end position="482"/>
    </location>
</feature>
<dbReference type="PROSITE" id="PS00070">
    <property type="entry name" value="ALDEHYDE_DEHYDR_CYS"/>
    <property type="match status" value="1"/>
</dbReference>
<protein>
    <recommendedName>
        <fullName evidence="2">methylmalonate-semialdehyde dehydrogenase (CoA acylating)</fullName>
        <ecNumber evidence="2">1.2.1.27</ecNumber>
    </recommendedName>
</protein>
<dbReference type="InterPro" id="IPR015590">
    <property type="entry name" value="Aldehyde_DH_dom"/>
</dbReference>
<comment type="caution">
    <text evidence="6">The sequence shown here is derived from an EMBL/GenBank/DDBJ whole genome shotgun (WGS) entry which is preliminary data.</text>
</comment>
<evidence type="ECO:0000313" key="7">
    <source>
        <dbReference type="Proteomes" id="UP000284006"/>
    </source>
</evidence>
<dbReference type="RefSeq" id="WP_119810206.1">
    <property type="nucleotide sequence ID" value="NZ_QYUP01000074.1"/>
</dbReference>
<evidence type="ECO:0000256" key="4">
    <source>
        <dbReference type="ARBA" id="ARBA00023027"/>
    </source>
</evidence>
<evidence type="ECO:0000256" key="3">
    <source>
        <dbReference type="ARBA" id="ARBA00023002"/>
    </source>
</evidence>
<evidence type="ECO:0000259" key="5">
    <source>
        <dbReference type="Pfam" id="PF00171"/>
    </source>
</evidence>
<name>A0A418Y4R9_9BURK</name>
<dbReference type="FunFam" id="3.40.309.10:FF:000002">
    <property type="entry name" value="Methylmalonate-semialdehyde dehydrogenase (Acylating)"/>
    <property type="match status" value="1"/>
</dbReference>